<dbReference type="Pfam" id="PF01239">
    <property type="entry name" value="PPTA"/>
    <property type="match status" value="5"/>
</dbReference>
<dbReference type="Gene3D" id="1.25.40.120">
    <property type="entry name" value="Protein prenylyltransferase"/>
    <property type="match status" value="1"/>
</dbReference>
<sequence length="333" mass="39214">MHGVKRVPLTEEALQAKKKREETQIAAYLKLTDDVLARKKKKDYSKEALDLTTTLLRENVEFYTVWNYRRHILLHGIFPTSSPTEINDRLTDDLSMTTAALKRLPKVYWIWNHRRWCLENVPDGPGNAEEGDVHGWKKSNWNKELYVVERMLDADPRNFHAWNYRRYVLANMPNPKPETAELAYTTKKIESSLTNFSAWHQRSKVLSSLWAKGALDPVTSKEEEFDLVKNAIFTEPGDQSAWIYHRWLVGFGADKELLEREISVIQELLDEQPDSKWCMDSLVYYKRLLMQEDPEADKGSLIEDCLRLLQELRTFDPERRQRYLDIEQDLKHS</sequence>
<evidence type="ECO:0000313" key="8">
    <source>
        <dbReference type="Proteomes" id="UP001437256"/>
    </source>
</evidence>
<comment type="catalytic activity">
    <reaction evidence="5 6">
        <text>geranylgeranyl diphosphate + L-cysteinyl-[protein] = S-geranylgeranyl-L-cysteinyl-[protein] + diphosphate</text>
        <dbReference type="Rhea" id="RHEA:21240"/>
        <dbReference type="Rhea" id="RHEA-COMP:10131"/>
        <dbReference type="Rhea" id="RHEA-COMP:11537"/>
        <dbReference type="ChEBI" id="CHEBI:29950"/>
        <dbReference type="ChEBI" id="CHEBI:33019"/>
        <dbReference type="ChEBI" id="CHEBI:57533"/>
        <dbReference type="ChEBI" id="CHEBI:86021"/>
        <dbReference type="EC" id="2.5.1.60"/>
    </reaction>
</comment>
<dbReference type="InterPro" id="IPR002088">
    <property type="entry name" value="Prenyl_trans_a"/>
</dbReference>
<evidence type="ECO:0000256" key="4">
    <source>
        <dbReference type="ARBA" id="ARBA00022737"/>
    </source>
</evidence>
<dbReference type="SUPFAM" id="SSF48439">
    <property type="entry name" value="Protein prenylyltransferase"/>
    <property type="match status" value="1"/>
</dbReference>
<dbReference type="EMBL" id="JBBXMP010000084">
    <property type="protein sequence ID" value="KAL0063313.1"/>
    <property type="molecule type" value="Genomic_DNA"/>
</dbReference>
<keyword evidence="2 6" id="KW-0637">Prenyltransferase</keyword>
<dbReference type="GO" id="GO:0004663">
    <property type="term" value="F:Rab geranylgeranyltransferase activity"/>
    <property type="evidence" value="ECO:0007669"/>
    <property type="project" value="UniProtKB-EC"/>
</dbReference>
<accession>A0ABR2ZPN7</accession>
<keyword evidence="8" id="KW-1185">Reference proteome</keyword>
<dbReference type="Proteomes" id="UP001437256">
    <property type="component" value="Unassembled WGS sequence"/>
</dbReference>
<comment type="similarity">
    <text evidence="1 6">Belongs to the protein prenyltransferase subunit alpha family.</text>
</comment>
<comment type="function">
    <text evidence="6">Catalyzes the transfer of a geranyl-geranyl moiety from geranyl-geranyl pyrophosphate to cysteines occuring in specific C-terminal amino acid sequences.</text>
</comment>
<dbReference type="PROSITE" id="PS51147">
    <property type="entry name" value="PFTA"/>
    <property type="match status" value="5"/>
</dbReference>
<keyword evidence="4" id="KW-0677">Repeat</keyword>
<evidence type="ECO:0000313" key="7">
    <source>
        <dbReference type="EMBL" id="KAL0063313.1"/>
    </source>
</evidence>
<evidence type="ECO:0000256" key="6">
    <source>
        <dbReference type="RuleBase" id="RU367120"/>
    </source>
</evidence>
<dbReference type="PANTHER" id="PTHR11129">
    <property type="entry name" value="PROTEIN FARNESYLTRANSFERASE ALPHA SUBUNIT/RAB GERANYLGERANYL TRANSFERASE ALPHA SUBUNIT"/>
    <property type="match status" value="1"/>
</dbReference>
<name>A0ABR2ZPN7_9AGAR</name>
<protein>
    <recommendedName>
        <fullName evidence="6">Geranylgeranyl transferase type-2 subunit alpha</fullName>
        <ecNumber evidence="6">2.5.1.60</ecNumber>
    </recommendedName>
    <alternativeName>
        <fullName evidence="6">Geranylgeranyl transferase type II subunit alpha</fullName>
    </alternativeName>
</protein>
<evidence type="ECO:0000256" key="3">
    <source>
        <dbReference type="ARBA" id="ARBA00022679"/>
    </source>
</evidence>
<evidence type="ECO:0000256" key="2">
    <source>
        <dbReference type="ARBA" id="ARBA00022602"/>
    </source>
</evidence>
<comment type="caution">
    <text evidence="7">The sequence shown here is derived from an EMBL/GenBank/DDBJ whole genome shotgun (WGS) entry which is preliminary data.</text>
</comment>
<dbReference type="PANTHER" id="PTHR11129:SF2">
    <property type="entry name" value="GERANYLGERANYL TRANSFERASE TYPE-2 SUBUNIT ALPHA"/>
    <property type="match status" value="1"/>
</dbReference>
<reference evidence="7 8" key="1">
    <citation type="submission" date="2024-05" db="EMBL/GenBank/DDBJ databases">
        <title>A draft genome resource for the thread blight pathogen Marasmius tenuissimus strain MS-2.</title>
        <authorList>
            <person name="Yulfo-Soto G.E."/>
            <person name="Baruah I.K."/>
            <person name="Amoako-Attah I."/>
            <person name="Bukari Y."/>
            <person name="Meinhardt L.W."/>
            <person name="Bailey B.A."/>
            <person name="Cohen S.P."/>
        </authorList>
    </citation>
    <scope>NUCLEOTIDE SEQUENCE [LARGE SCALE GENOMIC DNA]</scope>
    <source>
        <strain evidence="7 8">MS-2</strain>
    </source>
</reference>
<proteinExistence type="inferred from homology"/>
<evidence type="ECO:0000256" key="1">
    <source>
        <dbReference type="ARBA" id="ARBA00006734"/>
    </source>
</evidence>
<keyword evidence="3 6" id="KW-0808">Transferase</keyword>
<dbReference type="EC" id="2.5.1.60" evidence="6"/>
<evidence type="ECO:0000256" key="5">
    <source>
        <dbReference type="ARBA" id="ARBA00047658"/>
    </source>
</evidence>
<organism evidence="7 8">
    <name type="scientific">Marasmius tenuissimus</name>
    <dbReference type="NCBI Taxonomy" id="585030"/>
    <lineage>
        <taxon>Eukaryota</taxon>
        <taxon>Fungi</taxon>
        <taxon>Dikarya</taxon>
        <taxon>Basidiomycota</taxon>
        <taxon>Agaricomycotina</taxon>
        <taxon>Agaricomycetes</taxon>
        <taxon>Agaricomycetidae</taxon>
        <taxon>Agaricales</taxon>
        <taxon>Marasmiineae</taxon>
        <taxon>Marasmiaceae</taxon>
        <taxon>Marasmius</taxon>
    </lineage>
</organism>
<gene>
    <name evidence="7" type="primary">BET4</name>
    <name evidence="7" type="ORF">AAF712_009808</name>
</gene>